<keyword evidence="1" id="KW-1133">Transmembrane helix</keyword>
<sequence>MSFVRPELLAQARRWREAIIGGVLCLVALWLWLRGFGLVHWLALPVMGIGLALAWVGVQRGRFRGAGDGPGVVQLTEAQIGYFGPLEGGVVAIDALRAITLDPTGHPVHWVLYHPDGPPLHIPVTAKGADALLDAFTQLPGFRLEAVLRRLAQPGEVTQMIWSRAGPGDGMSSVQRLG</sequence>
<protein>
    <submittedName>
        <fullName evidence="2">Uncharacterized protein</fullName>
    </submittedName>
</protein>
<keyword evidence="3" id="KW-1185">Reference proteome</keyword>
<evidence type="ECO:0000313" key="3">
    <source>
        <dbReference type="Proteomes" id="UP000294562"/>
    </source>
</evidence>
<dbReference type="OrthoDB" id="7851333at2"/>
<proteinExistence type="predicted"/>
<feature type="transmembrane region" description="Helical" evidence="1">
    <location>
        <begin position="39"/>
        <end position="58"/>
    </location>
</feature>
<comment type="caution">
    <text evidence="2">The sequence shown here is derived from an EMBL/GenBank/DDBJ whole genome shotgun (WGS) entry which is preliminary data.</text>
</comment>
<dbReference type="RefSeq" id="WP_133341762.1">
    <property type="nucleotide sequence ID" value="NZ_SMZO01000007.1"/>
</dbReference>
<gene>
    <name evidence="2" type="ORF">E2L05_04850</name>
</gene>
<evidence type="ECO:0000313" key="2">
    <source>
        <dbReference type="EMBL" id="TDL90613.1"/>
    </source>
</evidence>
<keyword evidence="1" id="KW-0812">Transmembrane</keyword>
<dbReference type="AlphaFoldDB" id="A0A4R6B5C7"/>
<feature type="transmembrane region" description="Helical" evidence="1">
    <location>
        <begin position="15"/>
        <end position="33"/>
    </location>
</feature>
<name>A0A4R6B5C7_9RHOB</name>
<dbReference type="Proteomes" id="UP000294562">
    <property type="component" value="Unassembled WGS sequence"/>
</dbReference>
<dbReference type="EMBL" id="SMZO01000007">
    <property type="protein sequence ID" value="TDL90613.1"/>
    <property type="molecule type" value="Genomic_DNA"/>
</dbReference>
<evidence type="ECO:0000256" key="1">
    <source>
        <dbReference type="SAM" id="Phobius"/>
    </source>
</evidence>
<reference evidence="2 3" key="1">
    <citation type="submission" date="2019-03" db="EMBL/GenBank/DDBJ databases">
        <title>Rhodobacteraceae bacterium SM1902, a new member of the family Rhodobacteraceae isolated from Yantai.</title>
        <authorList>
            <person name="Sun Y."/>
        </authorList>
    </citation>
    <scope>NUCLEOTIDE SEQUENCE [LARGE SCALE GENOMIC DNA]</scope>
    <source>
        <strain evidence="2 3">SM1902</strain>
    </source>
</reference>
<organism evidence="2 3">
    <name type="scientific">Meridianimarinicoccus aquatilis</name>
    <dbReference type="NCBI Taxonomy" id="2552766"/>
    <lineage>
        <taxon>Bacteria</taxon>
        <taxon>Pseudomonadati</taxon>
        <taxon>Pseudomonadota</taxon>
        <taxon>Alphaproteobacteria</taxon>
        <taxon>Rhodobacterales</taxon>
        <taxon>Paracoccaceae</taxon>
        <taxon>Meridianimarinicoccus</taxon>
    </lineage>
</organism>
<keyword evidence="1" id="KW-0472">Membrane</keyword>
<accession>A0A4R6B5C7</accession>